<evidence type="ECO:0000256" key="1">
    <source>
        <dbReference type="SAM" id="MobiDB-lite"/>
    </source>
</evidence>
<dbReference type="OrthoDB" id="9811665at2"/>
<protein>
    <submittedName>
        <fullName evidence="2">DUF2510 domain-containing protein</fullName>
    </submittedName>
</protein>
<feature type="region of interest" description="Disordered" evidence="1">
    <location>
        <begin position="359"/>
        <end position="418"/>
    </location>
</feature>
<reference evidence="2 4" key="1">
    <citation type="submission" date="2019-05" db="EMBL/GenBank/DDBJ databases">
        <title>Mumia sp. nov., isolated from the intestinal contents of plateau pika (Ochotona curzoniae) in the Qinghai-Tibet plateau of China.</title>
        <authorList>
            <person name="Tian Z."/>
        </authorList>
    </citation>
    <scope>NUCLEOTIDE SEQUENCE [LARGE SCALE GENOMIC DNA]</scope>
    <source>
        <strain evidence="4">527</strain>
        <strain evidence="2">Z527</strain>
    </source>
</reference>
<dbReference type="EMBL" id="VDFR01000117">
    <property type="protein sequence ID" value="TNC38828.1"/>
    <property type="molecule type" value="Genomic_DNA"/>
</dbReference>
<sequence length="524" mass="56675">MEAVTMDVRRRVHSTPELVRMVLTTALQESGFTIELARGSAIEARSGSQWLPRLGGKRPLVARANVALFGDHARVDLHLCDGERLLVDVVGAVDIYRRLFEEVLSHVDEALRSLDPQLETETPSVADAAEGLSAQKQLNAWMQRVYRTKGLQKETVRLSAMSGVRADLTGAQGRGLLAMASIISTDAAIPASIQESLDRLQADLRAALNTGSGSGEGPTVIEVDERGKRVVDFLHRQVLARQKLPEREIRRCRDCGQEKIFNPQIEKGAGQRAMLGVAGAAATVAYNPFAAVSVAGRIAGMRAAGSRFTCPRCQGTHVEVTPATLCPRCRSIRKEPVLRRCTAEGCDFNFLEGTEEATVWTPLEATDDDASPSDTLSRKSYSEPTADQPAPGAASPVTAERTTRPGSTRSDPAPGWYPDPAGRHGWRYYDAGWSWHVADQGRTTVDRLTLSAAPPSGDAQTPSQAAGAHAAAGTSDPSIPPTAPIDPRPGWYPDPTGRHELRYYEGGWSWHVVDQGRRTIDPPA</sequence>
<dbReference type="RefSeq" id="WP_139105042.1">
    <property type="nucleotide sequence ID" value="NZ_VDFR01000005.1"/>
</dbReference>
<feature type="compositionally biased region" description="Low complexity" evidence="1">
    <location>
        <begin position="459"/>
        <end position="475"/>
    </location>
</feature>
<feature type="region of interest" description="Disordered" evidence="1">
    <location>
        <begin position="450"/>
        <end position="497"/>
    </location>
</feature>
<name>A0A5C4MH46_9ACTN</name>
<gene>
    <name evidence="3" type="ORF">FHE65_01425</name>
    <name evidence="2" type="ORF">FHE65_24065</name>
</gene>
<organism evidence="2 4">
    <name type="scientific">Mumia zhuanghuii</name>
    <dbReference type="NCBI Taxonomy" id="2585211"/>
    <lineage>
        <taxon>Bacteria</taxon>
        <taxon>Bacillati</taxon>
        <taxon>Actinomycetota</taxon>
        <taxon>Actinomycetes</taxon>
        <taxon>Propionibacteriales</taxon>
        <taxon>Nocardioidaceae</taxon>
        <taxon>Mumia</taxon>
    </lineage>
</organism>
<comment type="caution">
    <text evidence="2">The sequence shown here is derived from an EMBL/GenBank/DDBJ whole genome shotgun (WGS) entry which is preliminary data.</text>
</comment>
<dbReference type="EMBL" id="VDFR01000005">
    <property type="protein sequence ID" value="TNC51793.1"/>
    <property type="molecule type" value="Genomic_DNA"/>
</dbReference>
<dbReference type="Proteomes" id="UP000306740">
    <property type="component" value="Unassembled WGS sequence"/>
</dbReference>
<feature type="compositionally biased region" description="Pro residues" evidence="1">
    <location>
        <begin position="478"/>
        <end position="492"/>
    </location>
</feature>
<evidence type="ECO:0000313" key="3">
    <source>
        <dbReference type="EMBL" id="TNC51793.1"/>
    </source>
</evidence>
<dbReference type="AlphaFoldDB" id="A0A5C4MH46"/>
<evidence type="ECO:0000313" key="4">
    <source>
        <dbReference type="Proteomes" id="UP000306740"/>
    </source>
</evidence>
<evidence type="ECO:0000313" key="2">
    <source>
        <dbReference type="EMBL" id="TNC38828.1"/>
    </source>
</evidence>
<proteinExistence type="predicted"/>
<accession>A0A5C4MH46</accession>